<evidence type="ECO:0000313" key="2">
    <source>
        <dbReference type="EMBL" id="CAK7328091.1"/>
    </source>
</evidence>
<dbReference type="Proteomes" id="UP001314170">
    <property type="component" value="Unassembled WGS sequence"/>
</dbReference>
<dbReference type="Pfam" id="PF00226">
    <property type="entry name" value="DnaJ"/>
    <property type="match status" value="1"/>
</dbReference>
<dbReference type="PRINTS" id="PR00625">
    <property type="entry name" value="JDOMAIN"/>
</dbReference>
<reference evidence="2 3" key="1">
    <citation type="submission" date="2024-01" db="EMBL/GenBank/DDBJ databases">
        <authorList>
            <person name="Waweru B."/>
        </authorList>
    </citation>
    <scope>NUCLEOTIDE SEQUENCE [LARGE SCALE GENOMIC DNA]</scope>
</reference>
<accession>A0AAV1R268</accession>
<dbReference type="CDD" id="cd06257">
    <property type="entry name" value="DnaJ"/>
    <property type="match status" value="1"/>
</dbReference>
<protein>
    <recommendedName>
        <fullName evidence="1">J domain-containing protein</fullName>
    </recommendedName>
</protein>
<evidence type="ECO:0000313" key="3">
    <source>
        <dbReference type="Proteomes" id="UP001314170"/>
    </source>
</evidence>
<dbReference type="AlphaFoldDB" id="A0AAV1R268"/>
<organism evidence="2 3">
    <name type="scientific">Dovyalis caffra</name>
    <dbReference type="NCBI Taxonomy" id="77055"/>
    <lineage>
        <taxon>Eukaryota</taxon>
        <taxon>Viridiplantae</taxon>
        <taxon>Streptophyta</taxon>
        <taxon>Embryophyta</taxon>
        <taxon>Tracheophyta</taxon>
        <taxon>Spermatophyta</taxon>
        <taxon>Magnoliopsida</taxon>
        <taxon>eudicotyledons</taxon>
        <taxon>Gunneridae</taxon>
        <taxon>Pentapetalae</taxon>
        <taxon>rosids</taxon>
        <taxon>fabids</taxon>
        <taxon>Malpighiales</taxon>
        <taxon>Salicaceae</taxon>
        <taxon>Flacourtieae</taxon>
        <taxon>Dovyalis</taxon>
    </lineage>
</organism>
<proteinExistence type="predicted"/>
<sequence length="160" mass="17973">MSVSLLPIDQLSVNKAFQIHASYFNPEKAISRRREGSTTARTKKNYYELLGVSVDSNTQEIKEAYRKLQKKYHPDIAGQKVLSGHEYTIMLNEAYDVLTIEDLKTKYDASIGHMTMQFGNNNHVVTGSSSWKGPLRPQALFVDENACIGQSHSPHTITNA</sequence>
<feature type="domain" description="J" evidence="1">
    <location>
        <begin position="45"/>
        <end position="111"/>
    </location>
</feature>
<dbReference type="Gene3D" id="1.10.287.110">
    <property type="entry name" value="DnaJ domain"/>
    <property type="match status" value="1"/>
</dbReference>
<name>A0AAV1R268_9ROSI</name>
<evidence type="ECO:0000259" key="1">
    <source>
        <dbReference type="PROSITE" id="PS50076"/>
    </source>
</evidence>
<keyword evidence="3" id="KW-1185">Reference proteome</keyword>
<dbReference type="EMBL" id="CAWUPB010000893">
    <property type="protein sequence ID" value="CAK7328091.1"/>
    <property type="molecule type" value="Genomic_DNA"/>
</dbReference>
<dbReference type="PROSITE" id="PS50076">
    <property type="entry name" value="DNAJ_2"/>
    <property type="match status" value="1"/>
</dbReference>
<dbReference type="InterPro" id="IPR001623">
    <property type="entry name" value="DnaJ_domain"/>
</dbReference>
<gene>
    <name evidence="2" type="ORF">DCAF_LOCUS5810</name>
</gene>
<dbReference type="PANTHER" id="PTHR45295:SF4">
    <property type="entry name" value="OS06G0474800 PROTEIN"/>
    <property type="match status" value="1"/>
</dbReference>
<comment type="caution">
    <text evidence="2">The sequence shown here is derived from an EMBL/GenBank/DDBJ whole genome shotgun (WGS) entry which is preliminary data.</text>
</comment>
<dbReference type="PANTHER" id="PTHR45295">
    <property type="entry name" value="CHAPERONE PROTEIN DNAJ C76, CHLOROPLASTIC"/>
    <property type="match status" value="1"/>
</dbReference>
<dbReference type="InterPro" id="IPR036869">
    <property type="entry name" value="J_dom_sf"/>
</dbReference>
<dbReference type="SMART" id="SM00271">
    <property type="entry name" value="DnaJ"/>
    <property type="match status" value="1"/>
</dbReference>
<dbReference type="SUPFAM" id="SSF46565">
    <property type="entry name" value="Chaperone J-domain"/>
    <property type="match status" value="1"/>
</dbReference>